<accession>A0A915KIR0</accession>
<name>A0A915KIR0_ROMCU</name>
<protein>
    <submittedName>
        <fullName evidence="2">Uncharacterized protein</fullName>
    </submittedName>
</protein>
<evidence type="ECO:0000313" key="2">
    <source>
        <dbReference type="WBParaSite" id="nRc.2.0.1.t37769-RA"/>
    </source>
</evidence>
<reference evidence="2" key="1">
    <citation type="submission" date="2022-11" db="UniProtKB">
        <authorList>
            <consortium name="WormBaseParasite"/>
        </authorList>
    </citation>
    <scope>IDENTIFICATION</scope>
</reference>
<dbReference type="Proteomes" id="UP000887565">
    <property type="component" value="Unplaced"/>
</dbReference>
<sequence>MHPIMKISRAKFDSEKVAPWGAVPWYPAWQSITRHCAVNQALDFFKKDAGQTNVLAKNKTIQKNYCTPDDQLLMYWMGSSIGSNDLVILLAKLNKELEKR</sequence>
<organism evidence="1 2">
    <name type="scientific">Romanomermis culicivorax</name>
    <name type="common">Nematode worm</name>
    <dbReference type="NCBI Taxonomy" id="13658"/>
    <lineage>
        <taxon>Eukaryota</taxon>
        <taxon>Metazoa</taxon>
        <taxon>Ecdysozoa</taxon>
        <taxon>Nematoda</taxon>
        <taxon>Enoplea</taxon>
        <taxon>Dorylaimia</taxon>
        <taxon>Mermithida</taxon>
        <taxon>Mermithoidea</taxon>
        <taxon>Mermithidae</taxon>
        <taxon>Romanomermis</taxon>
    </lineage>
</organism>
<keyword evidence="1" id="KW-1185">Reference proteome</keyword>
<evidence type="ECO:0000313" key="1">
    <source>
        <dbReference type="Proteomes" id="UP000887565"/>
    </source>
</evidence>
<dbReference type="WBParaSite" id="nRc.2.0.1.t37769-RA">
    <property type="protein sequence ID" value="nRc.2.0.1.t37769-RA"/>
    <property type="gene ID" value="nRc.2.0.1.g37769"/>
</dbReference>
<proteinExistence type="predicted"/>
<dbReference type="AlphaFoldDB" id="A0A915KIR0"/>